<keyword evidence="9" id="KW-1185">Reference proteome</keyword>
<evidence type="ECO:0000256" key="4">
    <source>
        <dbReference type="ARBA" id="ARBA00022801"/>
    </source>
</evidence>
<organism evidence="8 9">
    <name type="scientific">Ophiostoma piceae (strain UAMH 11346)</name>
    <name type="common">Sap stain fungus</name>
    <dbReference type="NCBI Taxonomy" id="1262450"/>
    <lineage>
        <taxon>Eukaryota</taxon>
        <taxon>Fungi</taxon>
        <taxon>Dikarya</taxon>
        <taxon>Ascomycota</taxon>
        <taxon>Pezizomycotina</taxon>
        <taxon>Sordariomycetes</taxon>
        <taxon>Sordariomycetidae</taxon>
        <taxon>Ophiostomatales</taxon>
        <taxon>Ophiostomataceae</taxon>
        <taxon>Ophiostoma</taxon>
    </lineage>
</organism>
<dbReference type="GO" id="GO:0004252">
    <property type="term" value="F:serine-type endopeptidase activity"/>
    <property type="evidence" value="ECO:0007669"/>
    <property type="project" value="InterPro"/>
</dbReference>
<keyword evidence="4" id="KW-0378">Hydrolase</keyword>
<dbReference type="eggNOG" id="KOG2980">
    <property type="taxonomic scope" value="Eukaryota"/>
</dbReference>
<evidence type="ECO:0000256" key="5">
    <source>
        <dbReference type="ARBA" id="ARBA00022989"/>
    </source>
</evidence>
<dbReference type="InterPro" id="IPR022764">
    <property type="entry name" value="Peptidase_S54_rhomboid_dom"/>
</dbReference>
<evidence type="ECO:0000313" key="8">
    <source>
        <dbReference type="EMBL" id="EPE06429.1"/>
    </source>
</evidence>
<evidence type="ECO:0000256" key="1">
    <source>
        <dbReference type="ARBA" id="ARBA00004141"/>
    </source>
</evidence>
<dbReference type="OrthoDB" id="10260614at2759"/>
<dbReference type="AlphaFoldDB" id="S3BYT1"/>
<evidence type="ECO:0000259" key="7">
    <source>
        <dbReference type="Pfam" id="PF01694"/>
    </source>
</evidence>
<dbReference type="Pfam" id="PF01694">
    <property type="entry name" value="Rhomboid"/>
    <property type="match status" value="1"/>
</dbReference>
<dbReference type="HOGENOM" id="CLU_323674_0_0_1"/>
<reference evidence="8 9" key="1">
    <citation type="journal article" date="2013" name="BMC Genomics">
        <title>The genome and transcriptome of the pine saprophyte Ophiostoma piceae, and a comparison with the bark beetle-associated pine pathogen Grosmannia clavigera.</title>
        <authorList>
            <person name="Haridas S."/>
            <person name="Wang Y."/>
            <person name="Lim L."/>
            <person name="Massoumi Alamouti S."/>
            <person name="Jackman S."/>
            <person name="Docking R."/>
            <person name="Robertson G."/>
            <person name="Birol I."/>
            <person name="Bohlmann J."/>
            <person name="Breuil C."/>
        </authorList>
    </citation>
    <scope>NUCLEOTIDE SEQUENCE [LARGE SCALE GENOMIC DNA]</scope>
    <source>
        <strain evidence="8 9">UAMH 11346</strain>
    </source>
</reference>
<dbReference type="SUPFAM" id="SSF144091">
    <property type="entry name" value="Rhomboid-like"/>
    <property type="match status" value="1"/>
</dbReference>
<name>S3BYT1_OPHP1</name>
<keyword evidence="5" id="KW-1133">Transmembrane helix</keyword>
<sequence>MTSHTDSSSAIFAVNSLETSSHIFSQATLSTSAEGSDAALSAGFEITVLTACDPAEENEHGPEILGDHALSPQGVSYRAAFAVDYLMGINDGHYQLYDSEEAIESDLDEIKHAPSDQQPIQPEENGPSSTMAAVWYGLKFPGFGQWIPNESSRFHHHFNPYWATVDGPHTNIGAPDRHHWENEAEKERVENDENWINNKLHHLREMTKPEQNNRQPVLRCDGRNKSIYMPCTRCLGIIRKGDLKLGVTCFGVGIWDSVFFKDRGPDPPTATSTATSFPQVGIELRPCILKLKFPPQYLDGLPDLETRVTVKRYFEDRLVSASDQHYSHLSQTILSMAMSHANKNPTSLSADALRLWVACRAVDEGITFTSTWSGSTASISPKDRQAITQQILEPLQRTLFDHMHIEMTESNPFKWTDCFLAFFLLLDHIDRQLAMLYTSLPMSESDKDYEGSLCHTAQILLTFYHCVIRVHMRSELDWFDWLKGVDELPKEFYTADEYSLVTATKQAMRLQISEPRDESDSGPFLLPYDLIWVRYFISSSSNLSQLASNIMAFYGVPPVRILRPALWCAGAVTTIYVGCAAYETRHDYRMIRKQERVLGISDHGEKPLPLASITYARLAVMGEPTANPWTDENIKRRAKHMMGLWRGDRQTALKENMHGASIVVPEAELEFSFSETEKVMHSIVAANVGVFALERLLPLTSALFSHVPASGYNFTMLTSSFGHVGVFHLLLNMYAAEQFMPIVTSNKTFMGSGSHLAAFYLSSGVLSGLAFHLASVWPRPLDRVTPARGASGAIMAIVGAFATSNPDAELGLMLIPGSLPASQFLACVVAFETYGLFVGFKSLPLAHASHLAGLAIGSAYVYFDLRQKLWEPIKRTTRRKMAHLGMVHLEGLD</sequence>
<dbReference type="VEuPathDB" id="FungiDB:F503_02557"/>
<dbReference type="PANTHER" id="PTHR43731">
    <property type="entry name" value="RHOMBOID PROTEASE"/>
    <property type="match status" value="1"/>
</dbReference>
<keyword evidence="6" id="KW-0472">Membrane</keyword>
<dbReference type="GO" id="GO:0006465">
    <property type="term" value="P:signal peptide processing"/>
    <property type="evidence" value="ECO:0007669"/>
    <property type="project" value="TreeGrafter"/>
</dbReference>
<dbReference type="EMBL" id="KE148153">
    <property type="protein sequence ID" value="EPE06429.1"/>
    <property type="molecule type" value="Genomic_DNA"/>
</dbReference>
<keyword evidence="3" id="KW-0812">Transmembrane</keyword>
<dbReference type="GO" id="GO:0016020">
    <property type="term" value="C:membrane"/>
    <property type="evidence" value="ECO:0007669"/>
    <property type="project" value="UniProtKB-SubCell"/>
</dbReference>
<comment type="similarity">
    <text evidence="2">Belongs to the peptidase S54 family.</text>
</comment>
<dbReference type="Gene3D" id="1.20.1540.10">
    <property type="entry name" value="Rhomboid-like"/>
    <property type="match status" value="1"/>
</dbReference>
<dbReference type="PANTHER" id="PTHR43731:SF14">
    <property type="entry name" value="PRESENILIN-ASSOCIATED RHOMBOID-LIKE PROTEIN, MITOCHONDRIAL"/>
    <property type="match status" value="1"/>
</dbReference>
<evidence type="ECO:0000256" key="3">
    <source>
        <dbReference type="ARBA" id="ARBA00022692"/>
    </source>
</evidence>
<proteinExistence type="inferred from homology"/>
<evidence type="ECO:0000256" key="6">
    <source>
        <dbReference type="ARBA" id="ARBA00023136"/>
    </source>
</evidence>
<evidence type="ECO:0000313" key="9">
    <source>
        <dbReference type="Proteomes" id="UP000016923"/>
    </source>
</evidence>
<protein>
    <submittedName>
        <fullName evidence="8">Presenilins-associated rhomboid-like mitochondrial-like protein</fullName>
    </submittedName>
</protein>
<gene>
    <name evidence="8" type="ORF">F503_02557</name>
</gene>
<evidence type="ECO:0000256" key="2">
    <source>
        <dbReference type="ARBA" id="ARBA00009045"/>
    </source>
</evidence>
<accession>S3BYT1</accession>
<dbReference type="Proteomes" id="UP000016923">
    <property type="component" value="Unassembled WGS sequence"/>
</dbReference>
<comment type="subcellular location">
    <subcellularLocation>
        <location evidence="1">Membrane</location>
        <topology evidence="1">Multi-pass membrane protein</topology>
    </subcellularLocation>
</comment>
<dbReference type="STRING" id="1262450.S3BYT1"/>
<dbReference type="InterPro" id="IPR050925">
    <property type="entry name" value="Rhomboid_protease_S54"/>
</dbReference>
<feature type="domain" description="Peptidase S54 rhomboid" evidence="7">
    <location>
        <begin position="715"/>
        <end position="866"/>
    </location>
</feature>
<dbReference type="InterPro" id="IPR035952">
    <property type="entry name" value="Rhomboid-like_sf"/>
</dbReference>